<proteinExistence type="predicted"/>
<dbReference type="AlphaFoldDB" id="A0A9P5X6X7"/>
<keyword evidence="1" id="KW-0812">Transmembrane</keyword>
<sequence>MAIVAKFKFNYQSNTDSLARKVYQDTIYYFIFNFFIGIAAILISEKCPGPLKQLSRGLGSIATPCLAC</sequence>
<feature type="transmembrane region" description="Helical" evidence="1">
    <location>
        <begin position="26"/>
        <end position="43"/>
    </location>
</feature>
<accession>A0A9P5X6X7</accession>
<organism evidence="2 3">
    <name type="scientific">Macrolepiota fuliginosa MF-IS2</name>
    <dbReference type="NCBI Taxonomy" id="1400762"/>
    <lineage>
        <taxon>Eukaryota</taxon>
        <taxon>Fungi</taxon>
        <taxon>Dikarya</taxon>
        <taxon>Basidiomycota</taxon>
        <taxon>Agaricomycotina</taxon>
        <taxon>Agaricomycetes</taxon>
        <taxon>Agaricomycetidae</taxon>
        <taxon>Agaricales</taxon>
        <taxon>Agaricineae</taxon>
        <taxon>Agaricaceae</taxon>
        <taxon>Macrolepiota</taxon>
    </lineage>
</organism>
<name>A0A9P5X6X7_9AGAR</name>
<gene>
    <name evidence="2" type="ORF">P691DRAFT_762703</name>
</gene>
<keyword evidence="1" id="KW-1133">Transmembrane helix</keyword>
<keyword evidence="3" id="KW-1185">Reference proteome</keyword>
<dbReference type="Proteomes" id="UP000807342">
    <property type="component" value="Unassembled WGS sequence"/>
</dbReference>
<protein>
    <submittedName>
        <fullName evidence="2">Uncharacterized protein</fullName>
    </submittedName>
</protein>
<comment type="caution">
    <text evidence="2">The sequence shown here is derived from an EMBL/GenBank/DDBJ whole genome shotgun (WGS) entry which is preliminary data.</text>
</comment>
<evidence type="ECO:0000256" key="1">
    <source>
        <dbReference type="SAM" id="Phobius"/>
    </source>
</evidence>
<evidence type="ECO:0000313" key="2">
    <source>
        <dbReference type="EMBL" id="KAF9445200.1"/>
    </source>
</evidence>
<evidence type="ECO:0000313" key="3">
    <source>
        <dbReference type="Proteomes" id="UP000807342"/>
    </source>
</evidence>
<keyword evidence="1" id="KW-0472">Membrane</keyword>
<dbReference type="EMBL" id="MU151317">
    <property type="protein sequence ID" value="KAF9445200.1"/>
    <property type="molecule type" value="Genomic_DNA"/>
</dbReference>
<reference evidence="2" key="1">
    <citation type="submission" date="2020-11" db="EMBL/GenBank/DDBJ databases">
        <authorList>
            <consortium name="DOE Joint Genome Institute"/>
            <person name="Ahrendt S."/>
            <person name="Riley R."/>
            <person name="Andreopoulos W."/>
            <person name="Labutti K."/>
            <person name="Pangilinan J."/>
            <person name="Ruiz-Duenas F.J."/>
            <person name="Barrasa J.M."/>
            <person name="Sanchez-Garcia M."/>
            <person name="Camarero S."/>
            <person name="Miyauchi S."/>
            <person name="Serrano A."/>
            <person name="Linde D."/>
            <person name="Babiker R."/>
            <person name="Drula E."/>
            <person name="Ayuso-Fernandez I."/>
            <person name="Pacheco R."/>
            <person name="Padilla G."/>
            <person name="Ferreira P."/>
            <person name="Barriuso J."/>
            <person name="Kellner H."/>
            <person name="Castanera R."/>
            <person name="Alfaro M."/>
            <person name="Ramirez L."/>
            <person name="Pisabarro A.G."/>
            <person name="Kuo A."/>
            <person name="Tritt A."/>
            <person name="Lipzen A."/>
            <person name="He G."/>
            <person name="Yan M."/>
            <person name="Ng V."/>
            <person name="Cullen D."/>
            <person name="Martin F."/>
            <person name="Rosso M.-N."/>
            <person name="Henrissat B."/>
            <person name="Hibbett D."/>
            <person name="Martinez A.T."/>
            <person name="Grigoriev I.V."/>
        </authorList>
    </citation>
    <scope>NUCLEOTIDE SEQUENCE</scope>
    <source>
        <strain evidence="2">MF-IS2</strain>
    </source>
</reference>